<dbReference type="GO" id="GO:0005737">
    <property type="term" value="C:cytoplasm"/>
    <property type="evidence" value="ECO:0007669"/>
    <property type="project" value="TreeGrafter"/>
</dbReference>
<dbReference type="SMART" id="SM00248">
    <property type="entry name" value="ANK"/>
    <property type="match status" value="6"/>
</dbReference>
<dbReference type="InterPro" id="IPR036770">
    <property type="entry name" value="Ankyrin_rpt-contain_sf"/>
</dbReference>
<dbReference type="HOGENOM" id="CLU_608290_0_0_1"/>
<evidence type="ECO:0000256" key="3">
    <source>
        <dbReference type="PROSITE-ProRule" id="PRU00023"/>
    </source>
</evidence>
<organism evidence="4 5">
    <name type="scientific">Ajellomyces capsulatus (strain G186AR / H82 / ATCC MYA-2454 / RMSCC 2432)</name>
    <name type="common">Darling's disease fungus</name>
    <name type="synonym">Histoplasma capsulatum</name>
    <dbReference type="NCBI Taxonomy" id="447093"/>
    <lineage>
        <taxon>Eukaryota</taxon>
        <taxon>Fungi</taxon>
        <taxon>Dikarya</taxon>
        <taxon>Ascomycota</taxon>
        <taxon>Pezizomycotina</taxon>
        <taxon>Eurotiomycetes</taxon>
        <taxon>Eurotiomycetidae</taxon>
        <taxon>Onygenales</taxon>
        <taxon>Ajellomycetaceae</taxon>
        <taxon>Histoplasma</taxon>
    </lineage>
</organism>
<dbReference type="AlphaFoldDB" id="C0NAV8"/>
<name>C0NAV8_AJECG</name>
<dbReference type="GeneID" id="69033271"/>
<dbReference type="PANTHER" id="PTHR24198">
    <property type="entry name" value="ANKYRIN REPEAT AND PROTEIN KINASE DOMAIN-CONTAINING PROTEIN"/>
    <property type="match status" value="1"/>
</dbReference>
<feature type="repeat" description="ANK" evidence="3">
    <location>
        <begin position="249"/>
        <end position="281"/>
    </location>
</feature>
<dbReference type="Proteomes" id="UP000001631">
    <property type="component" value="Unassembled WGS sequence"/>
</dbReference>
<accession>C0NAV8</accession>
<dbReference type="Gene3D" id="1.25.40.20">
    <property type="entry name" value="Ankyrin repeat-containing domain"/>
    <property type="match status" value="1"/>
</dbReference>
<keyword evidence="1" id="KW-0677">Repeat</keyword>
<dbReference type="PANTHER" id="PTHR24198:SF165">
    <property type="entry name" value="ANKYRIN REPEAT-CONTAINING PROTEIN-RELATED"/>
    <property type="match status" value="1"/>
</dbReference>
<gene>
    <name evidence="4" type="ORF">HCBG_00254</name>
</gene>
<keyword evidence="2 3" id="KW-0040">ANK repeat</keyword>
<evidence type="ECO:0000256" key="2">
    <source>
        <dbReference type="ARBA" id="ARBA00023043"/>
    </source>
</evidence>
<evidence type="ECO:0000313" key="5">
    <source>
        <dbReference type="Proteomes" id="UP000001631"/>
    </source>
</evidence>
<dbReference type="Pfam" id="PF12796">
    <property type="entry name" value="Ank_2"/>
    <property type="match status" value="1"/>
</dbReference>
<proteinExistence type="predicted"/>
<dbReference type="InterPro" id="IPR002110">
    <property type="entry name" value="Ankyrin_rpt"/>
</dbReference>
<dbReference type="VEuPathDB" id="FungiDB:I7I50_02022"/>
<dbReference type="RefSeq" id="XP_045291279.1">
    <property type="nucleotide sequence ID" value="XM_045427304.1"/>
</dbReference>
<evidence type="ECO:0000256" key="1">
    <source>
        <dbReference type="ARBA" id="ARBA00022737"/>
    </source>
</evidence>
<dbReference type="PROSITE" id="PS50088">
    <property type="entry name" value="ANK_REPEAT"/>
    <property type="match status" value="1"/>
</dbReference>
<sequence length="407" mass="45993">MEWHALPYEIQCLILRELVPPFCDDTHGSLKAVSRCYLVCRNWDVEIRRLLVKFHSVNCLLRFSIESIALQALDRHIAPFRALMESDENMKKLDKADIKTSLVFYEYMVTYNLHELLYEAVNQGEEIFKLLDDAHCFGIHHEDCEYRQTPLAHAIESNDLISVEKLLLLGISPLQARIWPNMEGAFAYAIISNKITLMKLLLASGAHPDDEDYDDADRPTALVLASESNNEDMIKLLLGVRSSVNCSLKRLQPIYAAVRSCSLNIIRGLINRGARINHADEARQTALGEAVSSRDISIIELLLAYGAEVTFGVSVRAKSRGCSRIATLLLEDFVEEEEASLKFTLGPNNQLVWSDMMSRRRRETIEMLLEAGADQRVFEEISNRGYTIESSSGYTTESNSGYTTESC</sequence>
<reference evidence="4" key="1">
    <citation type="submission" date="2009-02" db="EMBL/GenBank/DDBJ databases">
        <title>The Genome Sequence of Ajellomyces capsulatus strain G186AR.</title>
        <authorList>
            <consortium name="The Broad Institute Genome Sequencing Platform"/>
            <person name="Champion M."/>
            <person name="Cuomo C."/>
            <person name="Ma L.-J."/>
            <person name="Henn M.R."/>
            <person name="Sil A."/>
            <person name="Goldman B."/>
            <person name="Young S.K."/>
            <person name="Kodira C.D."/>
            <person name="Zeng Q."/>
            <person name="Koehrsen M."/>
            <person name="Alvarado L."/>
            <person name="Berlin A."/>
            <person name="Borenstein D."/>
            <person name="Chen Z."/>
            <person name="Engels R."/>
            <person name="Freedman E."/>
            <person name="Gellesch M."/>
            <person name="Goldberg J."/>
            <person name="Griggs A."/>
            <person name="Gujja S."/>
            <person name="Heiman D."/>
            <person name="Hepburn T."/>
            <person name="Howarth C."/>
            <person name="Jen D."/>
            <person name="Larson L."/>
            <person name="Lewis B."/>
            <person name="Mehta T."/>
            <person name="Park D."/>
            <person name="Pearson M."/>
            <person name="Roberts A."/>
            <person name="Saif S."/>
            <person name="Shea T."/>
            <person name="Shenoy N."/>
            <person name="Sisk P."/>
            <person name="Stolte C."/>
            <person name="Sykes S."/>
            <person name="Walk T."/>
            <person name="White J."/>
            <person name="Yandava C."/>
            <person name="Klein B."/>
            <person name="McEwen J.G."/>
            <person name="Puccia R."/>
            <person name="Goldman G.H."/>
            <person name="Felipe M.S."/>
            <person name="Nino-Vega G."/>
            <person name="San-Blas G."/>
            <person name="Taylor J."/>
            <person name="Mendoza L."/>
            <person name="Galagan J."/>
            <person name="Nusbaum C."/>
            <person name="Birren B."/>
        </authorList>
    </citation>
    <scope>NUCLEOTIDE SEQUENCE</scope>
    <source>
        <strain evidence="4">G186AR</strain>
    </source>
</reference>
<dbReference type="SUPFAM" id="SSF48403">
    <property type="entry name" value="Ankyrin repeat"/>
    <property type="match status" value="1"/>
</dbReference>
<keyword evidence="5" id="KW-1185">Reference proteome</keyword>
<protein>
    <submittedName>
        <fullName evidence="4">Uncharacterized protein</fullName>
    </submittedName>
</protein>
<evidence type="ECO:0000313" key="4">
    <source>
        <dbReference type="EMBL" id="EEH10799.1"/>
    </source>
</evidence>
<dbReference type="EMBL" id="GG663363">
    <property type="protein sequence ID" value="EEH10799.1"/>
    <property type="molecule type" value="Genomic_DNA"/>
</dbReference>
<dbReference type="STRING" id="447093.C0NAV8"/>
<dbReference type="InParanoid" id="C0NAV8"/>